<dbReference type="PANTHER" id="PTHR16151:SF2">
    <property type="entry name" value="HAUS AUGMIN-LIKE COMPLEX SUBUNIT 6"/>
    <property type="match status" value="1"/>
</dbReference>
<feature type="region of interest" description="Disordered" evidence="2">
    <location>
        <begin position="406"/>
        <end position="435"/>
    </location>
</feature>
<accession>F6Q476</accession>
<dbReference type="EMBL" id="EAAA01000606">
    <property type="status" value="NOT_ANNOTATED_CDS"/>
    <property type="molecule type" value="Genomic_DNA"/>
</dbReference>
<dbReference type="GO" id="GO:1990498">
    <property type="term" value="C:mitotic spindle microtubule"/>
    <property type="evidence" value="ECO:0000318"/>
    <property type="project" value="GO_Central"/>
</dbReference>
<reference evidence="4" key="3">
    <citation type="submission" date="2025-08" db="UniProtKB">
        <authorList>
            <consortium name="Ensembl"/>
        </authorList>
    </citation>
    <scope>IDENTIFICATION</scope>
</reference>
<evidence type="ECO:0000256" key="1">
    <source>
        <dbReference type="SAM" id="Coils"/>
    </source>
</evidence>
<proteinExistence type="predicted"/>
<protein>
    <recommendedName>
        <fullName evidence="3">HAUS augmin-like complex subunit 6 N-terminal domain-containing protein</fullName>
    </recommendedName>
</protein>
<dbReference type="InterPro" id="IPR028163">
    <property type="entry name" value="HAUS_6_N"/>
</dbReference>
<dbReference type="GO" id="GO:0070652">
    <property type="term" value="C:HAUS complex"/>
    <property type="evidence" value="ECO:0007669"/>
    <property type="project" value="InterPro"/>
</dbReference>
<reference evidence="4" key="4">
    <citation type="submission" date="2025-09" db="UniProtKB">
        <authorList>
            <consortium name="Ensembl"/>
        </authorList>
    </citation>
    <scope>IDENTIFICATION</scope>
</reference>
<sequence>MASKVSHKEAHFLEMKKAIILHLMTLGFDSRKMENKYSCRLDENMFDKPNKRAFEVVFYFLFCKLDSSQAEQLFRLCFPGIDKQATLEFRKRTFAWLKRIAEENPKCGLKVSSTLLMSPGGWEFVHFVFLFTQFVLLKLCRSKISSEGSLQTLILSKNKRLAQVQNKVLQARSINMHKGIVKDVRVFSRGDNDIHNAFQHMLNTYHELQQEKAAATKAILKYKKLLKLDAKKQEDLKAYQQRLNKGIKQLRGMWGKVTSAVVDTRNSSEILASVIEDKNHKLEAEKLTLQVPSRLVNEYTEEIYQTVGSSLIQSGKINLLSVGSITTFSFMSIRDQLHKYGLPNFETQVPFLKIQAELHQEQLAKLCDIKSEAISVIKSAEKNISNLEEMLDAKYKIHSYSSDFSSTTDLQSDETDVSNVTSSLSNQTDSFESMDDSGTSLALKYLVPAGVNLDDFLQEVVSEPPISPCTPSTPTSENIKSPDITTLPQPEPQPISQKKSKTASKLKPPTSKPLHTQPLSKSPYTKSPLVQGIQTDRASNRISIGRRVGGSYTPDRHGASVNQGRIKSLKQKGRKSMSLPSSPLVTRSVGKTLETRVDEEVPTVTPTWEKHLIDR</sequence>
<dbReference type="HOGENOM" id="CLU_030771_0_0_1"/>
<dbReference type="GeneTree" id="ENSGT00390000008250"/>
<dbReference type="GO" id="GO:0008017">
    <property type="term" value="F:microtubule binding"/>
    <property type="evidence" value="ECO:0000318"/>
    <property type="project" value="GO_Central"/>
</dbReference>
<evidence type="ECO:0000313" key="5">
    <source>
        <dbReference type="Proteomes" id="UP000008144"/>
    </source>
</evidence>
<evidence type="ECO:0000313" key="4">
    <source>
        <dbReference type="Ensembl" id="ENSCINP00000013010.3"/>
    </source>
</evidence>
<dbReference type="GO" id="GO:0000226">
    <property type="term" value="P:microtubule cytoskeleton organization"/>
    <property type="evidence" value="ECO:0000318"/>
    <property type="project" value="GO_Central"/>
</dbReference>
<feature type="domain" description="HAUS augmin-like complex subunit 6 N-terminal" evidence="3">
    <location>
        <begin position="20"/>
        <end position="254"/>
    </location>
</feature>
<dbReference type="PANTHER" id="PTHR16151">
    <property type="entry name" value="HAUS AUGMIN-LIKE COMPLEX SUBUNIT 6"/>
    <property type="match status" value="1"/>
</dbReference>
<feature type="compositionally biased region" description="Polar residues" evidence="2">
    <location>
        <begin position="513"/>
        <end position="525"/>
    </location>
</feature>
<organism evidence="4 5">
    <name type="scientific">Ciona intestinalis</name>
    <name type="common">Transparent sea squirt</name>
    <name type="synonym">Ascidia intestinalis</name>
    <dbReference type="NCBI Taxonomy" id="7719"/>
    <lineage>
        <taxon>Eukaryota</taxon>
        <taxon>Metazoa</taxon>
        <taxon>Chordata</taxon>
        <taxon>Tunicata</taxon>
        <taxon>Ascidiacea</taxon>
        <taxon>Phlebobranchia</taxon>
        <taxon>Cionidae</taxon>
        <taxon>Ciona</taxon>
    </lineage>
</organism>
<dbReference type="OMA" id="QEFRDCW"/>
<keyword evidence="1" id="KW-0175">Coiled coil</keyword>
<dbReference type="Ensembl" id="ENSCINT00000013010.3">
    <property type="protein sequence ID" value="ENSCINP00000013010.3"/>
    <property type="gene ID" value="ENSCING00000006319.3"/>
</dbReference>
<dbReference type="Proteomes" id="UP000008144">
    <property type="component" value="Chromosome 10"/>
</dbReference>
<dbReference type="AlphaFoldDB" id="F6Q476"/>
<reference evidence="5" key="1">
    <citation type="journal article" date="2002" name="Science">
        <title>The draft genome of Ciona intestinalis: insights into chordate and vertebrate origins.</title>
        <authorList>
            <person name="Dehal P."/>
            <person name="Satou Y."/>
            <person name="Campbell R.K."/>
            <person name="Chapman J."/>
            <person name="Degnan B."/>
            <person name="De Tomaso A."/>
            <person name="Davidson B."/>
            <person name="Di Gregorio A."/>
            <person name="Gelpke M."/>
            <person name="Goodstein D.M."/>
            <person name="Harafuji N."/>
            <person name="Hastings K.E."/>
            <person name="Ho I."/>
            <person name="Hotta K."/>
            <person name="Huang W."/>
            <person name="Kawashima T."/>
            <person name="Lemaire P."/>
            <person name="Martinez D."/>
            <person name="Meinertzhagen I.A."/>
            <person name="Necula S."/>
            <person name="Nonaka M."/>
            <person name="Putnam N."/>
            <person name="Rash S."/>
            <person name="Saiga H."/>
            <person name="Satake M."/>
            <person name="Terry A."/>
            <person name="Yamada L."/>
            <person name="Wang H.G."/>
            <person name="Awazu S."/>
            <person name="Azumi K."/>
            <person name="Boore J."/>
            <person name="Branno M."/>
            <person name="Chin-Bow S."/>
            <person name="DeSantis R."/>
            <person name="Doyle S."/>
            <person name="Francino P."/>
            <person name="Keys D.N."/>
            <person name="Haga S."/>
            <person name="Hayashi H."/>
            <person name="Hino K."/>
            <person name="Imai K.S."/>
            <person name="Inaba K."/>
            <person name="Kano S."/>
            <person name="Kobayashi K."/>
            <person name="Kobayashi M."/>
            <person name="Lee B.I."/>
            <person name="Makabe K.W."/>
            <person name="Manohar C."/>
            <person name="Matassi G."/>
            <person name="Medina M."/>
            <person name="Mochizuki Y."/>
            <person name="Mount S."/>
            <person name="Morishita T."/>
            <person name="Miura S."/>
            <person name="Nakayama A."/>
            <person name="Nishizaka S."/>
            <person name="Nomoto H."/>
            <person name="Ohta F."/>
            <person name="Oishi K."/>
            <person name="Rigoutsos I."/>
            <person name="Sano M."/>
            <person name="Sasaki A."/>
            <person name="Sasakura Y."/>
            <person name="Shoguchi E."/>
            <person name="Shin-i T."/>
            <person name="Spagnuolo A."/>
            <person name="Stainier D."/>
            <person name="Suzuki M.M."/>
            <person name="Tassy O."/>
            <person name="Takatori N."/>
            <person name="Tokuoka M."/>
            <person name="Yagi K."/>
            <person name="Yoshizaki F."/>
            <person name="Wada S."/>
            <person name="Zhang C."/>
            <person name="Hyatt P.D."/>
            <person name="Larimer F."/>
            <person name="Detter C."/>
            <person name="Doggett N."/>
            <person name="Glavina T."/>
            <person name="Hawkins T."/>
            <person name="Richardson P."/>
            <person name="Lucas S."/>
            <person name="Kohara Y."/>
            <person name="Levine M."/>
            <person name="Satoh N."/>
            <person name="Rokhsar D.S."/>
        </authorList>
    </citation>
    <scope>NUCLEOTIDE SEQUENCE [LARGE SCALE GENOMIC DNA]</scope>
</reference>
<dbReference type="InParanoid" id="F6Q476"/>
<reference evidence="4" key="2">
    <citation type="journal article" date="2008" name="Genome Biol.">
        <title>Improved genome assembly and evidence-based global gene model set for the chordate Ciona intestinalis: new insight into intron and operon populations.</title>
        <authorList>
            <person name="Satou Y."/>
            <person name="Mineta K."/>
            <person name="Ogasawara M."/>
            <person name="Sasakura Y."/>
            <person name="Shoguchi E."/>
            <person name="Ueno K."/>
            <person name="Yamada L."/>
            <person name="Matsumoto J."/>
            <person name="Wasserscheid J."/>
            <person name="Dewar K."/>
            <person name="Wiley G.B."/>
            <person name="Macmil S.L."/>
            <person name="Roe B.A."/>
            <person name="Zeller R.W."/>
            <person name="Hastings K.E."/>
            <person name="Lemaire P."/>
            <person name="Lindquist E."/>
            <person name="Endo T."/>
            <person name="Hotta K."/>
            <person name="Inaba K."/>
        </authorList>
    </citation>
    <scope>NUCLEOTIDE SEQUENCE [LARGE SCALE GENOMIC DNA]</scope>
    <source>
        <strain evidence="4">wild type</strain>
    </source>
</reference>
<feature type="compositionally biased region" description="Polar residues" evidence="2">
    <location>
        <begin position="417"/>
        <end position="435"/>
    </location>
</feature>
<dbReference type="GO" id="GO:0051225">
    <property type="term" value="P:spindle assembly"/>
    <property type="evidence" value="ECO:0007669"/>
    <property type="project" value="InterPro"/>
</dbReference>
<dbReference type="STRING" id="7719.ENSCINP00000013010"/>
<feature type="coiled-coil region" evidence="1">
    <location>
        <begin position="370"/>
        <end position="397"/>
    </location>
</feature>
<evidence type="ECO:0000256" key="2">
    <source>
        <dbReference type="SAM" id="MobiDB-lite"/>
    </source>
</evidence>
<feature type="compositionally biased region" description="Polar residues" evidence="2">
    <location>
        <begin position="477"/>
        <end position="488"/>
    </location>
</feature>
<dbReference type="Pfam" id="PF14661">
    <property type="entry name" value="HAUS6_N"/>
    <property type="match status" value="1"/>
</dbReference>
<evidence type="ECO:0000259" key="3">
    <source>
        <dbReference type="Pfam" id="PF14661"/>
    </source>
</evidence>
<dbReference type="InterPro" id="IPR026797">
    <property type="entry name" value="HAUS_6"/>
</dbReference>
<name>F6Q476_CIOIN</name>
<feature type="region of interest" description="Disordered" evidence="2">
    <location>
        <begin position="462"/>
        <end position="585"/>
    </location>
</feature>
<feature type="compositionally biased region" description="Polar residues" evidence="2">
    <location>
        <begin position="532"/>
        <end position="542"/>
    </location>
</feature>
<keyword evidence="5" id="KW-1185">Reference proteome</keyword>